<evidence type="ECO:0000259" key="1">
    <source>
        <dbReference type="Pfam" id="PF01551"/>
    </source>
</evidence>
<reference evidence="2 3" key="1">
    <citation type="submission" date="2018-03" db="EMBL/GenBank/DDBJ databases">
        <title>Genomic Encyclopedia of Type Strains, Phase III (KMG-III): the genomes of soil and plant-associated and newly described type strains.</title>
        <authorList>
            <person name="Whitman W."/>
        </authorList>
    </citation>
    <scope>NUCLEOTIDE SEQUENCE [LARGE SCALE GENOMIC DNA]</scope>
    <source>
        <strain evidence="2 3">CGMCC 1.9313</strain>
    </source>
</reference>
<dbReference type="GO" id="GO:0004222">
    <property type="term" value="F:metalloendopeptidase activity"/>
    <property type="evidence" value="ECO:0007669"/>
    <property type="project" value="TreeGrafter"/>
</dbReference>
<dbReference type="InterPro" id="IPR011055">
    <property type="entry name" value="Dup_hybrid_motif"/>
</dbReference>
<dbReference type="RefSeq" id="WP_245925527.1">
    <property type="nucleotide sequence ID" value="NZ_PVTH01000011.1"/>
</dbReference>
<dbReference type="SUPFAM" id="SSF51261">
    <property type="entry name" value="Duplicated hybrid motif"/>
    <property type="match status" value="1"/>
</dbReference>
<comment type="caution">
    <text evidence="2">The sequence shown here is derived from an EMBL/GenBank/DDBJ whole genome shotgun (WGS) entry which is preliminary data.</text>
</comment>
<organism evidence="2 3">
    <name type="scientific">Arcticibacter pallidicorallinus</name>
    <dbReference type="NCBI Taxonomy" id="1259464"/>
    <lineage>
        <taxon>Bacteria</taxon>
        <taxon>Pseudomonadati</taxon>
        <taxon>Bacteroidota</taxon>
        <taxon>Sphingobacteriia</taxon>
        <taxon>Sphingobacteriales</taxon>
        <taxon>Sphingobacteriaceae</taxon>
        <taxon>Arcticibacter</taxon>
    </lineage>
</organism>
<proteinExistence type="predicted"/>
<evidence type="ECO:0000313" key="3">
    <source>
        <dbReference type="Proteomes" id="UP000238034"/>
    </source>
</evidence>
<dbReference type="EMBL" id="PVTH01000011">
    <property type="protein sequence ID" value="PRY49464.1"/>
    <property type="molecule type" value="Genomic_DNA"/>
</dbReference>
<protein>
    <submittedName>
        <fullName evidence="2">Peptidase M23-like protein</fullName>
    </submittedName>
</protein>
<dbReference type="Proteomes" id="UP000238034">
    <property type="component" value="Unassembled WGS sequence"/>
</dbReference>
<dbReference type="AlphaFoldDB" id="A0A2T0TUU6"/>
<accession>A0A2T0TUU6</accession>
<dbReference type="InterPro" id="IPR050570">
    <property type="entry name" value="Cell_wall_metabolism_enzyme"/>
</dbReference>
<dbReference type="Gene3D" id="2.70.70.10">
    <property type="entry name" value="Glucose Permease (Domain IIA)"/>
    <property type="match status" value="1"/>
</dbReference>
<dbReference type="InterPro" id="IPR016047">
    <property type="entry name" value="M23ase_b-sheet_dom"/>
</dbReference>
<sequence length="556" mass="62386">MALAARGLAQSPLALYPKTDFRMPLDLPPSLSGSFGEIRPGHFHSGSDFRTNQREGYPVYAVSDGYVSRLRVQIGGFGNAVYLTHPNGYTTVYAHLQRFNTQIERTLLAHQYRTKSYGVDIPMLPIEIPVKKGDIIAWSGNTGGSAGPHLHFEVRDSKTEETVNPELFGIHVSDNIRPTIAGLYMYRLNGKPFDENTVRQYFALVKSGSRYTLNKMPVINFSGDVGFGINTYDIQAAGNKNGVYSIELQMDGKTIYHSEMERFSFANSRAVNSHMDYPFRMKSGTVVTKSFVEPGNPLKIYKTLVNNGLINVSDNQIHDMKYIVKDVSGNTSTLDFRIQYNAKSVIKGEEPKYVQLFNYNKENTYSTPNISIKIPKGVLYNDLYFRYSEGDKSGYSAVHRVHTPLIPLHSNYELSIRADSTLPAHLQKYAVIVDARGVYQGGTYENGFVKARPRVFGNFRVTVDTVAPVITSLNLKDGRSVAGLSKLSFKISDNLSGIRSFNATIDGQWVLMEYDPKRALTWHTLDKALAKGKHHFQYVVIDMKGNSKTFNATFYK</sequence>
<dbReference type="PANTHER" id="PTHR21666">
    <property type="entry name" value="PEPTIDASE-RELATED"/>
    <property type="match status" value="1"/>
</dbReference>
<feature type="domain" description="M23ase beta-sheet core" evidence="1">
    <location>
        <begin position="130"/>
        <end position="165"/>
    </location>
</feature>
<keyword evidence="3" id="KW-1185">Reference proteome</keyword>
<evidence type="ECO:0000313" key="2">
    <source>
        <dbReference type="EMBL" id="PRY49464.1"/>
    </source>
</evidence>
<dbReference type="CDD" id="cd12797">
    <property type="entry name" value="M23_peptidase"/>
    <property type="match status" value="1"/>
</dbReference>
<gene>
    <name evidence="2" type="ORF">B0I27_11120</name>
</gene>
<dbReference type="Pfam" id="PF01551">
    <property type="entry name" value="Peptidase_M23"/>
    <property type="match status" value="2"/>
</dbReference>
<name>A0A2T0TUU6_9SPHI</name>
<dbReference type="PANTHER" id="PTHR21666:SF270">
    <property type="entry name" value="MUREIN HYDROLASE ACTIVATOR ENVC"/>
    <property type="match status" value="1"/>
</dbReference>
<feature type="domain" description="M23ase beta-sheet core" evidence="1">
    <location>
        <begin position="43"/>
        <end position="103"/>
    </location>
</feature>